<comment type="caution">
    <text evidence="5">The sequence shown here is derived from an EMBL/GenBank/DDBJ whole genome shotgun (WGS) entry which is preliminary data.</text>
</comment>
<keyword evidence="3" id="KW-0732">Signal</keyword>
<dbReference type="InterPro" id="IPR002491">
    <property type="entry name" value="ABC_transptr_periplasmic_BD"/>
</dbReference>
<evidence type="ECO:0000256" key="2">
    <source>
        <dbReference type="ARBA" id="ARBA00022448"/>
    </source>
</evidence>
<name>A0A644XNL3_9ZZZZ</name>
<dbReference type="Pfam" id="PF01497">
    <property type="entry name" value="Peripla_BP_2"/>
    <property type="match status" value="1"/>
</dbReference>
<dbReference type="InterPro" id="IPR033870">
    <property type="entry name" value="FatB"/>
</dbReference>
<reference evidence="5" key="1">
    <citation type="submission" date="2019-08" db="EMBL/GenBank/DDBJ databases">
        <authorList>
            <person name="Kucharzyk K."/>
            <person name="Murdoch R.W."/>
            <person name="Higgins S."/>
            <person name="Loffler F."/>
        </authorList>
    </citation>
    <scope>NUCLEOTIDE SEQUENCE</scope>
</reference>
<dbReference type="Gene3D" id="3.40.50.1980">
    <property type="entry name" value="Nitrogenase molybdenum iron protein domain"/>
    <property type="match status" value="2"/>
</dbReference>
<keyword evidence="2" id="KW-0813">Transport</keyword>
<dbReference type="PANTHER" id="PTHR30532:SF28">
    <property type="entry name" value="PETROBACTIN-BINDING PROTEIN YCLQ"/>
    <property type="match status" value="1"/>
</dbReference>
<accession>A0A644XNL3</accession>
<gene>
    <name evidence="5" type="primary">yclQ_3</name>
    <name evidence="5" type="ORF">SDC9_64175</name>
</gene>
<dbReference type="GO" id="GO:0030288">
    <property type="term" value="C:outer membrane-bounded periplasmic space"/>
    <property type="evidence" value="ECO:0007669"/>
    <property type="project" value="TreeGrafter"/>
</dbReference>
<evidence type="ECO:0000256" key="1">
    <source>
        <dbReference type="ARBA" id="ARBA00004196"/>
    </source>
</evidence>
<organism evidence="5">
    <name type="scientific">bioreactor metagenome</name>
    <dbReference type="NCBI Taxonomy" id="1076179"/>
    <lineage>
        <taxon>unclassified sequences</taxon>
        <taxon>metagenomes</taxon>
        <taxon>ecological metagenomes</taxon>
    </lineage>
</organism>
<evidence type="ECO:0000313" key="5">
    <source>
        <dbReference type="EMBL" id="MPM17776.1"/>
    </source>
</evidence>
<evidence type="ECO:0000256" key="3">
    <source>
        <dbReference type="ARBA" id="ARBA00022729"/>
    </source>
</evidence>
<evidence type="ECO:0000259" key="4">
    <source>
        <dbReference type="PROSITE" id="PS50983"/>
    </source>
</evidence>
<dbReference type="AlphaFoldDB" id="A0A644XNL3"/>
<dbReference type="PROSITE" id="PS50983">
    <property type="entry name" value="FE_B12_PBP"/>
    <property type="match status" value="1"/>
</dbReference>
<dbReference type="GO" id="GO:0006826">
    <property type="term" value="P:iron ion transport"/>
    <property type="evidence" value="ECO:0007669"/>
    <property type="project" value="InterPro"/>
</dbReference>
<dbReference type="CDD" id="cd01140">
    <property type="entry name" value="FatB"/>
    <property type="match status" value="1"/>
</dbReference>
<dbReference type="PANTHER" id="PTHR30532">
    <property type="entry name" value="IRON III DICITRATE-BINDING PERIPLASMIC PROTEIN"/>
    <property type="match status" value="1"/>
</dbReference>
<dbReference type="EMBL" id="VSSQ01002859">
    <property type="protein sequence ID" value="MPM17776.1"/>
    <property type="molecule type" value="Genomic_DNA"/>
</dbReference>
<comment type="subcellular location">
    <subcellularLocation>
        <location evidence="1">Cell envelope</location>
    </subcellularLocation>
</comment>
<dbReference type="InterPro" id="IPR051313">
    <property type="entry name" value="Bact_iron-sidero_bind"/>
</dbReference>
<feature type="domain" description="Fe/B12 periplasmic-binding" evidence="4">
    <location>
        <begin position="54"/>
        <end position="320"/>
    </location>
</feature>
<protein>
    <submittedName>
        <fullName evidence="5">Putative ABC transporter solute-binding protein YclQ</fullName>
    </submittedName>
</protein>
<dbReference type="SUPFAM" id="SSF53807">
    <property type="entry name" value="Helical backbone' metal receptor"/>
    <property type="match status" value="1"/>
</dbReference>
<proteinExistence type="predicted"/>
<sequence length="320" mass="34710">MKLRTVCILLFLTLPFSSLIAKGSQEAHPKAPDSATIEVSHDLGTTRVPINPSRVLVFDLGALDILHEAGIDIIGLGKGATLPSHLASYDNPTNYPVTGSLHEPDFEKVYDLRPELILIGGRAATAYDELSKIAPTVLISLPDADYLGTLAQNIGIISAIFPEKAQTLKQSMQSLVDASEHVQQHVQKSGYTALFLMVNAGNLSVFGPGSRFSLIHDTFAFLPADETINSSTHGQSSSFEYLLQQDPDFLFVLDRGAATTTGTQRSAAQALLDNDMVRKMKAFKNQRIVYVDPVSWYVASGGIESTRVMIKDVEAALSLY</sequence>